<protein>
    <submittedName>
        <fullName evidence="1">Uncharacterized protein</fullName>
    </submittedName>
</protein>
<gene>
    <name evidence="1" type="ORF">BIW11_05785</name>
</gene>
<reference evidence="1 2" key="1">
    <citation type="journal article" date="2017" name="Gigascience">
        <title>Draft genome of the honey bee ectoparasitic mite, Tropilaelaps mercedesae, is shaped by the parasitic life history.</title>
        <authorList>
            <person name="Dong X."/>
            <person name="Armstrong S.D."/>
            <person name="Xia D."/>
            <person name="Makepeace B.L."/>
            <person name="Darby A.C."/>
            <person name="Kadowaki T."/>
        </authorList>
    </citation>
    <scope>NUCLEOTIDE SEQUENCE [LARGE SCALE GENOMIC DNA]</scope>
    <source>
        <strain evidence="1">Wuxi-XJTLU</strain>
    </source>
</reference>
<feature type="non-terminal residue" evidence="1">
    <location>
        <position position="151"/>
    </location>
</feature>
<organism evidence="1 2">
    <name type="scientific">Tropilaelaps mercedesae</name>
    <dbReference type="NCBI Taxonomy" id="418985"/>
    <lineage>
        <taxon>Eukaryota</taxon>
        <taxon>Metazoa</taxon>
        <taxon>Ecdysozoa</taxon>
        <taxon>Arthropoda</taxon>
        <taxon>Chelicerata</taxon>
        <taxon>Arachnida</taxon>
        <taxon>Acari</taxon>
        <taxon>Parasitiformes</taxon>
        <taxon>Mesostigmata</taxon>
        <taxon>Gamasina</taxon>
        <taxon>Dermanyssoidea</taxon>
        <taxon>Laelapidae</taxon>
        <taxon>Tropilaelaps</taxon>
    </lineage>
</organism>
<evidence type="ECO:0000313" key="2">
    <source>
        <dbReference type="Proteomes" id="UP000192247"/>
    </source>
</evidence>
<dbReference type="InParanoid" id="A0A1V9Y0V1"/>
<dbReference type="OrthoDB" id="6480856at2759"/>
<accession>A0A1V9Y0V1</accession>
<dbReference type="EMBL" id="MNPL01001190">
    <property type="protein sequence ID" value="OQR79366.1"/>
    <property type="molecule type" value="Genomic_DNA"/>
</dbReference>
<keyword evidence="2" id="KW-1185">Reference proteome</keyword>
<comment type="caution">
    <text evidence="1">The sequence shown here is derived from an EMBL/GenBank/DDBJ whole genome shotgun (WGS) entry which is preliminary data.</text>
</comment>
<name>A0A1V9Y0V1_9ACAR</name>
<sequence>MATHFSVVCVEDRASVSAGVDTARNLTGPVKIQPAYRAPKSQAVHSIATSDRLGRNPKTVDAVKSNRPLSIVDEILTTTTITEEPTTTLKPIRQSWAKIENGMKQIIDEQLRKLLPRMLRTSSEADMSAECQAANFKLFQGLRGLKAWASQ</sequence>
<dbReference type="AlphaFoldDB" id="A0A1V9Y0V1"/>
<proteinExistence type="predicted"/>
<dbReference type="Proteomes" id="UP000192247">
    <property type="component" value="Unassembled WGS sequence"/>
</dbReference>
<evidence type="ECO:0000313" key="1">
    <source>
        <dbReference type="EMBL" id="OQR79366.1"/>
    </source>
</evidence>